<dbReference type="EMBL" id="HE806317">
    <property type="protein sequence ID" value="CCH58887.1"/>
    <property type="molecule type" value="Genomic_DNA"/>
</dbReference>
<evidence type="ECO:0000313" key="5">
    <source>
        <dbReference type="Proteomes" id="UP000002866"/>
    </source>
</evidence>
<keyword evidence="2" id="KW-0521">NADP</keyword>
<dbReference type="Proteomes" id="UP000002866">
    <property type="component" value="Chromosome 2"/>
</dbReference>
<accession>I2GXN5</accession>
<dbReference type="OMA" id="GTSKAFW"/>
<dbReference type="AlphaFoldDB" id="I2GXN5"/>
<dbReference type="GO" id="GO:0016491">
    <property type="term" value="F:oxidoreductase activity"/>
    <property type="evidence" value="ECO:0007669"/>
    <property type="project" value="UniProtKB-KW"/>
</dbReference>
<dbReference type="RefSeq" id="XP_004178406.1">
    <property type="nucleotide sequence ID" value="XM_004178358.1"/>
</dbReference>
<keyword evidence="5" id="KW-1185">Reference proteome</keyword>
<evidence type="ECO:0000256" key="1">
    <source>
        <dbReference type="ARBA" id="ARBA00006484"/>
    </source>
</evidence>
<protein>
    <recommendedName>
        <fullName evidence="6">NAD(P)-binding protein</fullName>
    </recommendedName>
</protein>
<sequence length="350" mass="39999">MTEPIAPFSKIPLFKDFYYGFIPNKPFYLPEHYPNLTNKTAIVISPNSAVGSNVVKLLFSKDCNVIAIVKSQSLADSMKKKITKEYPQSNGSLTIIGMFDVLDLTLIKPICDKIKTILNGKAVNIIIHNSGLTKLRKSEKESKQGIESVFQINIMVPQLFQHYLDPLFLKRDDVSLKRIVWVSGSSQLLGGSEYDNFFIDYDHTFDNHKNNSNTQKRPSSLTIYGQTKDGNIMQAKAWAEKHQKLVNKLECVSVTVYPGNLTTDLHRDHDWLKSKPFSLFSKDGIYGAYNELYAALSPQLTTENQGSYIVPFGHFEKPREELETALEDGTYMRFWNLIEDWIRDFTKETM</sequence>
<dbReference type="InterPro" id="IPR036291">
    <property type="entry name" value="NAD(P)-bd_dom_sf"/>
</dbReference>
<dbReference type="PANTHER" id="PTHR24320:SF236">
    <property type="entry name" value="SHORT-CHAIN DEHYDROGENASE-RELATED"/>
    <property type="match status" value="1"/>
</dbReference>
<proteinExistence type="inferred from homology"/>
<dbReference type="OrthoDB" id="191139at2759"/>
<evidence type="ECO:0000313" key="4">
    <source>
        <dbReference type="EMBL" id="CCH58887.1"/>
    </source>
</evidence>
<name>I2GXN5_HENB6</name>
<keyword evidence="3" id="KW-0560">Oxidoreductase</keyword>
<comment type="similarity">
    <text evidence="1">Belongs to the short-chain dehydrogenases/reductases (SDR) family.</text>
</comment>
<dbReference type="KEGG" id="tbl:TBLA_0B00430"/>
<dbReference type="eggNOG" id="KOG1208">
    <property type="taxonomic scope" value="Eukaryota"/>
</dbReference>
<dbReference type="SUPFAM" id="SSF51735">
    <property type="entry name" value="NAD(P)-binding Rossmann-fold domains"/>
    <property type="match status" value="1"/>
</dbReference>
<organism evidence="4 5">
    <name type="scientific">Henningerozyma blattae (strain ATCC 34711 / CBS 6284 / DSM 70876 / NBRC 10599 / NRRL Y-10934 / UCD 77-7)</name>
    <name type="common">Yeast</name>
    <name type="synonym">Tetrapisispora blattae</name>
    <dbReference type="NCBI Taxonomy" id="1071380"/>
    <lineage>
        <taxon>Eukaryota</taxon>
        <taxon>Fungi</taxon>
        <taxon>Dikarya</taxon>
        <taxon>Ascomycota</taxon>
        <taxon>Saccharomycotina</taxon>
        <taxon>Saccharomycetes</taxon>
        <taxon>Saccharomycetales</taxon>
        <taxon>Saccharomycetaceae</taxon>
        <taxon>Henningerozyma</taxon>
    </lineage>
</organism>
<dbReference type="InterPro" id="IPR002347">
    <property type="entry name" value="SDR_fam"/>
</dbReference>
<dbReference type="STRING" id="1071380.I2GXN5"/>
<dbReference type="HOGENOM" id="CLU_010194_44_6_1"/>
<dbReference type="Pfam" id="PF00106">
    <property type="entry name" value="adh_short"/>
    <property type="match status" value="1"/>
</dbReference>
<evidence type="ECO:0008006" key="6">
    <source>
        <dbReference type="Google" id="ProtNLM"/>
    </source>
</evidence>
<dbReference type="GeneID" id="14494372"/>
<evidence type="ECO:0000256" key="2">
    <source>
        <dbReference type="ARBA" id="ARBA00022857"/>
    </source>
</evidence>
<gene>
    <name evidence="4" type="primary">TBLA0B00430</name>
    <name evidence="4" type="ORF">TBLA_0B00430</name>
</gene>
<reference evidence="4 5" key="1">
    <citation type="journal article" date="2011" name="Proc. Natl. Acad. Sci. U.S.A.">
        <title>Evolutionary erosion of yeast sex chromosomes by mating-type switching accidents.</title>
        <authorList>
            <person name="Gordon J.L."/>
            <person name="Armisen D."/>
            <person name="Proux-Wera E."/>
            <person name="Oheigeartaigh S.S."/>
            <person name="Byrne K.P."/>
            <person name="Wolfe K.H."/>
        </authorList>
    </citation>
    <scope>NUCLEOTIDE SEQUENCE [LARGE SCALE GENOMIC DNA]</scope>
    <source>
        <strain evidence="5">ATCC 34711 / CBS 6284 / DSM 70876 / NBRC 10599 / NRRL Y-10934 / UCD 77-7</strain>
    </source>
</reference>
<evidence type="ECO:0000256" key="3">
    <source>
        <dbReference type="ARBA" id="ARBA00023002"/>
    </source>
</evidence>
<dbReference type="PANTHER" id="PTHR24320">
    <property type="entry name" value="RETINOL DEHYDROGENASE"/>
    <property type="match status" value="1"/>
</dbReference>
<dbReference type="Gene3D" id="3.40.50.720">
    <property type="entry name" value="NAD(P)-binding Rossmann-like Domain"/>
    <property type="match status" value="1"/>
</dbReference>
<dbReference type="InParanoid" id="I2GXN5"/>